<evidence type="ECO:0000256" key="2">
    <source>
        <dbReference type="ARBA" id="ARBA00022801"/>
    </source>
</evidence>
<proteinExistence type="predicted"/>
<dbReference type="NCBIfam" id="TIGR00724">
    <property type="entry name" value="urea_amlyse_rel"/>
    <property type="match status" value="1"/>
</dbReference>
<keyword evidence="1" id="KW-0547">Nucleotide-binding</keyword>
<keyword evidence="3" id="KW-0067">ATP-binding</keyword>
<dbReference type="GO" id="GO:0005524">
    <property type="term" value="F:ATP binding"/>
    <property type="evidence" value="ECO:0007669"/>
    <property type="project" value="UniProtKB-KW"/>
</dbReference>
<evidence type="ECO:0000259" key="4">
    <source>
        <dbReference type="SMART" id="SM00797"/>
    </source>
</evidence>
<name>A4GK11_9BACT</name>
<evidence type="ECO:0000256" key="1">
    <source>
        <dbReference type="ARBA" id="ARBA00022741"/>
    </source>
</evidence>
<sequence>MNKNYFEIKRAGINTTFQDQGRGNLYHIGIPFSGAMDNRNFQISNKLVGNEVNFPIIEFAYQGPLLKYFGENINFAITGDVKFILRKKNNTIEGKCYQSFALENGDELDIISTNKSVYGYLAVSGEFEVNYQWSSCSVNTKANIGANNGKKIEDGQKIYILNINKNLSDKKLNYINTKIENIRVIQGTNFDYFSDEGKKIFFEKKFVISKLSDRMGMRLEGPKIENIVDTNIKSEGLLKGVIQVPADGNPIIMLSDHGTIGGYPKIGVVISADYDKLVQLTPGSKIKFKKVELADAETLFKLYDLETQNLISQI</sequence>
<dbReference type="SUPFAM" id="SSF50891">
    <property type="entry name" value="Cyclophilin-like"/>
    <property type="match status" value="1"/>
</dbReference>
<dbReference type="GO" id="GO:0016787">
    <property type="term" value="F:hydrolase activity"/>
    <property type="evidence" value="ECO:0007669"/>
    <property type="project" value="UniProtKB-KW"/>
</dbReference>
<gene>
    <name evidence="5" type="ORF">MBMO_EB80-69G07.0039</name>
</gene>
<feature type="domain" description="Carboxyltransferase" evidence="4">
    <location>
        <begin position="27"/>
        <end position="306"/>
    </location>
</feature>
<evidence type="ECO:0000313" key="5">
    <source>
        <dbReference type="EMBL" id="ABL97456.1"/>
    </source>
</evidence>
<dbReference type="Pfam" id="PF02626">
    <property type="entry name" value="CT_A_B"/>
    <property type="match status" value="1"/>
</dbReference>
<accession>A4GK11</accession>
<dbReference type="SMART" id="SM00797">
    <property type="entry name" value="AHS2"/>
    <property type="match status" value="1"/>
</dbReference>
<dbReference type="InterPro" id="IPR052708">
    <property type="entry name" value="PxpC"/>
</dbReference>
<dbReference type="PANTHER" id="PTHR43309:SF5">
    <property type="entry name" value="5-OXOPROLINASE SUBUNIT C"/>
    <property type="match status" value="1"/>
</dbReference>
<evidence type="ECO:0000256" key="3">
    <source>
        <dbReference type="ARBA" id="ARBA00022840"/>
    </source>
</evidence>
<dbReference type="PANTHER" id="PTHR43309">
    <property type="entry name" value="5-OXOPROLINASE SUBUNIT C"/>
    <property type="match status" value="1"/>
</dbReference>
<reference evidence="5" key="1">
    <citation type="journal article" date="2007" name="Environ. Microbiol.">
        <title>Proteorhodopsin photosystem gene clusters exhibit co-evolutionary trends and shared ancestry among diverse marine microbial phyla.</title>
        <authorList>
            <person name="McCarren J."/>
            <person name="Delong E.F."/>
        </authorList>
    </citation>
    <scope>NUCLEOTIDE SEQUENCE</scope>
</reference>
<dbReference type="InterPro" id="IPR029000">
    <property type="entry name" value="Cyclophilin-like_dom_sf"/>
</dbReference>
<dbReference type="AlphaFoldDB" id="A4GK11"/>
<dbReference type="EMBL" id="EF107105">
    <property type="protein sequence ID" value="ABL97456.1"/>
    <property type="molecule type" value="Genomic_DNA"/>
</dbReference>
<dbReference type="Gene3D" id="2.40.100.10">
    <property type="entry name" value="Cyclophilin-like"/>
    <property type="match status" value="1"/>
</dbReference>
<protein>
    <submittedName>
        <fullName evidence="5">Allophanate hydrolase subunit 2</fullName>
    </submittedName>
</protein>
<keyword evidence="2 5" id="KW-0378">Hydrolase</keyword>
<dbReference type="InterPro" id="IPR003778">
    <property type="entry name" value="CT_A_B"/>
</dbReference>
<organism evidence="5">
    <name type="scientific">uncultured marine bacterium EB80_69G07</name>
    <dbReference type="NCBI Taxonomy" id="415442"/>
    <lineage>
        <taxon>Bacteria</taxon>
        <taxon>environmental samples</taxon>
    </lineage>
</organism>